<evidence type="ECO:0000256" key="5">
    <source>
        <dbReference type="ARBA" id="ARBA00023136"/>
    </source>
</evidence>
<reference evidence="8 9" key="1">
    <citation type="submission" date="2022-10" db="EMBL/GenBank/DDBJ databases">
        <title>Characterization of Pseudomonas capsici strains from pepper and tomato in Georgia.</title>
        <authorList>
            <person name="Zhao M."/>
            <person name="Dutta B."/>
        </authorList>
    </citation>
    <scope>NUCLEOTIDE SEQUENCE [LARGE SCALE GENOMIC DNA]</scope>
    <source>
        <strain evidence="8 9">Pc20-5</strain>
    </source>
</reference>
<feature type="transmembrane region" description="Helical" evidence="7">
    <location>
        <begin position="184"/>
        <end position="203"/>
    </location>
</feature>
<dbReference type="Proteomes" id="UP001207294">
    <property type="component" value="Unassembled WGS sequence"/>
</dbReference>
<organism evidence="8 9">
    <name type="scientific">Pseudomonas capsici</name>
    <dbReference type="NCBI Taxonomy" id="2810614"/>
    <lineage>
        <taxon>Bacteria</taxon>
        <taxon>Pseudomonadati</taxon>
        <taxon>Pseudomonadota</taxon>
        <taxon>Gammaproteobacteria</taxon>
        <taxon>Pseudomonadales</taxon>
        <taxon>Pseudomonadaceae</taxon>
        <taxon>Pseudomonas</taxon>
    </lineage>
</organism>
<keyword evidence="7" id="KW-0050">Antiport</keyword>
<evidence type="ECO:0000256" key="1">
    <source>
        <dbReference type="ARBA" id="ARBA00004429"/>
    </source>
</evidence>
<keyword evidence="7" id="KW-0406">Ion transport</keyword>
<comment type="function">
    <text evidence="7">Na(+)/H(+) antiporter that extrudes sodium in exchange for external protons.</text>
</comment>
<protein>
    <recommendedName>
        <fullName evidence="7">Na(+)/H(+) antiporter NhaA</fullName>
    </recommendedName>
    <alternativeName>
        <fullName evidence="7">Sodium/proton antiporter NhaA</fullName>
    </alternativeName>
</protein>
<feature type="transmembrane region" description="Helical" evidence="7">
    <location>
        <begin position="367"/>
        <end position="384"/>
    </location>
</feature>
<proteinExistence type="inferred from homology"/>
<evidence type="ECO:0000313" key="9">
    <source>
        <dbReference type="Proteomes" id="UP001207294"/>
    </source>
</evidence>
<dbReference type="PANTHER" id="PTHR30341">
    <property type="entry name" value="SODIUM ION/PROTON ANTIPORTER NHAA-RELATED"/>
    <property type="match status" value="1"/>
</dbReference>
<feature type="transmembrane region" description="Helical" evidence="7">
    <location>
        <begin position="159"/>
        <end position="178"/>
    </location>
</feature>
<name>A0ABT3C3X1_9PSED</name>
<feature type="transmembrane region" description="Helical" evidence="7">
    <location>
        <begin position="12"/>
        <end position="40"/>
    </location>
</feature>
<evidence type="ECO:0000256" key="4">
    <source>
        <dbReference type="ARBA" id="ARBA00022989"/>
    </source>
</evidence>
<feature type="transmembrane region" description="Helical" evidence="7">
    <location>
        <begin position="126"/>
        <end position="147"/>
    </location>
</feature>
<evidence type="ECO:0000313" key="8">
    <source>
        <dbReference type="EMBL" id="MCV4379774.1"/>
    </source>
</evidence>
<comment type="similarity">
    <text evidence="7">Belongs to the NhaA Na(+)/H(+) (TC 2.A.33) antiporter family.</text>
</comment>
<dbReference type="NCBIfam" id="NF007111">
    <property type="entry name" value="PRK09560.1"/>
    <property type="match status" value="1"/>
</dbReference>
<dbReference type="InterPro" id="IPR023171">
    <property type="entry name" value="Na/H_antiporter_dom_sf"/>
</dbReference>
<dbReference type="InterPro" id="IPR004670">
    <property type="entry name" value="NhaA"/>
</dbReference>
<dbReference type="RefSeq" id="WP_117182804.1">
    <property type="nucleotide sequence ID" value="NZ_JAFGZD010000029.1"/>
</dbReference>
<dbReference type="NCBIfam" id="TIGR00773">
    <property type="entry name" value="NhaA"/>
    <property type="match status" value="1"/>
</dbReference>
<sequence length="391" mass="40981">MTRLPTRETPRAVAILARFLASESAGGIVLMGAALAALIVANSPLASGYFAILHSVWLGLSVELWINDGLMAIFFLMVGLEIKREVLAGGLATWEQRALPGFAAAGGMLVPALIYLAINWGNAQTISGWAIPAATDIAFALGVLSLLGKRVPTSLKVFLAALAILDDLGAVTIIAFFYSSGLNLPMLLASFATLALLVVMNRLKVRRLLPYLITGALLWFFVLQSGVHATLAGVALALCIPLGKPEEEARSPLLFLEEKLHYWVAFAIVPVFGFANAGVSLAGISADNLLDPVPLGVALGLFVGKQIGVFLAALLAIRAGLAVLPQGSNWVQLYGVALLCGIGFTMSLFIGNLAFPGAAHLVDEVKIGVLMGSGLAAIAGVLLLRSRFSRS</sequence>
<keyword evidence="7" id="KW-0813">Transport</keyword>
<dbReference type="Pfam" id="PF06965">
    <property type="entry name" value="Na_H_antiport_1"/>
    <property type="match status" value="1"/>
</dbReference>
<comment type="catalytic activity">
    <reaction evidence="7">
        <text>Na(+)(in) + 2 H(+)(out) = Na(+)(out) + 2 H(+)(in)</text>
        <dbReference type="Rhea" id="RHEA:29251"/>
        <dbReference type="ChEBI" id="CHEBI:15378"/>
        <dbReference type="ChEBI" id="CHEBI:29101"/>
    </reaction>
</comment>
<keyword evidence="6 7" id="KW-0739">Sodium transport</keyword>
<dbReference type="Gene3D" id="1.20.1530.10">
    <property type="entry name" value="Na+/H+ antiporter like domain"/>
    <property type="match status" value="1"/>
</dbReference>
<keyword evidence="5 7" id="KW-0472">Membrane</keyword>
<accession>A0ABT3C3X1</accession>
<keyword evidence="3 7" id="KW-0812">Transmembrane</keyword>
<keyword evidence="4 7" id="KW-1133">Transmembrane helix</keyword>
<feature type="transmembrane region" description="Helical" evidence="7">
    <location>
        <begin position="263"/>
        <end position="284"/>
    </location>
</feature>
<evidence type="ECO:0000256" key="6">
    <source>
        <dbReference type="ARBA" id="ARBA00023201"/>
    </source>
</evidence>
<dbReference type="GeneID" id="93564117"/>
<evidence type="ECO:0000256" key="7">
    <source>
        <dbReference type="HAMAP-Rule" id="MF_01844"/>
    </source>
</evidence>
<feature type="transmembrane region" description="Helical" evidence="7">
    <location>
        <begin position="52"/>
        <end position="78"/>
    </location>
</feature>
<comment type="subcellular location">
    <subcellularLocation>
        <location evidence="1">Cell inner membrane</location>
        <topology evidence="1">Multi-pass membrane protein</topology>
    </subcellularLocation>
    <subcellularLocation>
        <location evidence="7">Cell membrane</location>
        <topology evidence="7">Multi-pass membrane protein</topology>
    </subcellularLocation>
</comment>
<evidence type="ECO:0000256" key="3">
    <source>
        <dbReference type="ARBA" id="ARBA00022692"/>
    </source>
</evidence>
<keyword evidence="9" id="KW-1185">Reference proteome</keyword>
<dbReference type="HAMAP" id="MF_01844">
    <property type="entry name" value="NhaA"/>
    <property type="match status" value="1"/>
</dbReference>
<dbReference type="NCBIfam" id="NF007112">
    <property type="entry name" value="PRK09561.1"/>
    <property type="match status" value="1"/>
</dbReference>
<feature type="transmembrane region" description="Helical" evidence="7">
    <location>
        <begin position="296"/>
        <end position="321"/>
    </location>
</feature>
<gene>
    <name evidence="7 8" type="primary">nhaA</name>
    <name evidence="8" type="ORF">OH718_24535</name>
</gene>
<dbReference type="EMBL" id="JAOXML010000034">
    <property type="protein sequence ID" value="MCV4379774.1"/>
    <property type="molecule type" value="Genomic_DNA"/>
</dbReference>
<feature type="transmembrane region" description="Helical" evidence="7">
    <location>
        <begin position="333"/>
        <end position="355"/>
    </location>
</feature>
<feature type="transmembrane region" description="Helical" evidence="7">
    <location>
        <begin position="99"/>
        <end position="120"/>
    </location>
</feature>
<dbReference type="PANTHER" id="PTHR30341:SF0">
    <property type="entry name" value="NA(+)_H(+) ANTIPORTER NHAA"/>
    <property type="match status" value="1"/>
</dbReference>
<keyword evidence="2 7" id="KW-1003">Cell membrane</keyword>
<comment type="caution">
    <text evidence="8">The sequence shown here is derived from an EMBL/GenBank/DDBJ whole genome shotgun (WGS) entry which is preliminary data.</text>
</comment>
<keyword evidence="7" id="KW-0915">Sodium</keyword>
<feature type="transmembrane region" description="Helical" evidence="7">
    <location>
        <begin position="215"/>
        <end position="243"/>
    </location>
</feature>
<evidence type="ECO:0000256" key="2">
    <source>
        <dbReference type="ARBA" id="ARBA00022475"/>
    </source>
</evidence>